<feature type="region of interest" description="Disordered" evidence="1">
    <location>
        <begin position="65"/>
        <end position="89"/>
    </location>
</feature>
<protein>
    <submittedName>
        <fullName evidence="3">Uncharacterized protein</fullName>
    </submittedName>
</protein>
<feature type="compositionally biased region" description="Basic and acidic residues" evidence="1">
    <location>
        <begin position="65"/>
        <end position="76"/>
    </location>
</feature>
<feature type="transmembrane region" description="Helical" evidence="2">
    <location>
        <begin position="29"/>
        <end position="45"/>
    </location>
</feature>
<gene>
    <name evidence="3" type="ORF">ACFPCS_13840</name>
</gene>
<evidence type="ECO:0000256" key="2">
    <source>
        <dbReference type="SAM" id="Phobius"/>
    </source>
</evidence>
<dbReference type="Proteomes" id="UP001595797">
    <property type="component" value="Unassembled WGS sequence"/>
</dbReference>
<dbReference type="RefSeq" id="WP_277552646.1">
    <property type="nucleotide sequence ID" value="NZ_JARAMH010000032.1"/>
</dbReference>
<evidence type="ECO:0000313" key="3">
    <source>
        <dbReference type="EMBL" id="MFC4904652.1"/>
    </source>
</evidence>
<name>A0ABV9TKU1_9MICC</name>
<keyword evidence="2" id="KW-0812">Transmembrane</keyword>
<dbReference type="EMBL" id="JBHSIW010000019">
    <property type="protein sequence ID" value="MFC4904652.1"/>
    <property type="molecule type" value="Genomic_DNA"/>
</dbReference>
<accession>A0ABV9TKU1</accession>
<keyword evidence="2" id="KW-1133">Transmembrane helix</keyword>
<comment type="caution">
    <text evidence="3">The sequence shown here is derived from an EMBL/GenBank/DDBJ whole genome shotgun (WGS) entry which is preliminary data.</text>
</comment>
<evidence type="ECO:0000313" key="4">
    <source>
        <dbReference type="Proteomes" id="UP001595797"/>
    </source>
</evidence>
<reference evidence="4" key="1">
    <citation type="journal article" date="2019" name="Int. J. Syst. Evol. Microbiol.">
        <title>The Global Catalogue of Microorganisms (GCM) 10K type strain sequencing project: providing services to taxonomists for standard genome sequencing and annotation.</title>
        <authorList>
            <consortium name="The Broad Institute Genomics Platform"/>
            <consortium name="The Broad Institute Genome Sequencing Center for Infectious Disease"/>
            <person name="Wu L."/>
            <person name="Ma J."/>
        </authorList>
    </citation>
    <scope>NUCLEOTIDE SEQUENCE [LARGE SCALE GENOMIC DNA]</scope>
    <source>
        <strain evidence="4">CGMCC 4.6946</strain>
    </source>
</reference>
<organism evidence="3 4">
    <name type="scientific">Kocuria oceani</name>
    <dbReference type="NCBI Taxonomy" id="988827"/>
    <lineage>
        <taxon>Bacteria</taxon>
        <taxon>Bacillati</taxon>
        <taxon>Actinomycetota</taxon>
        <taxon>Actinomycetes</taxon>
        <taxon>Micrococcales</taxon>
        <taxon>Micrococcaceae</taxon>
        <taxon>Kocuria</taxon>
    </lineage>
</organism>
<proteinExistence type="predicted"/>
<evidence type="ECO:0000256" key="1">
    <source>
        <dbReference type="SAM" id="MobiDB-lite"/>
    </source>
</evidence>
<keyword evidence="4" id="KW-1185">Reference proteome</keyword>
<keyword evidence="2" id="KW-0472">Membrane</keyword>
<sequence length="89" mass="9581">MSKLSVLQAFVVVGFTVAGIVMAVLGHPMIALFLLLASLLVWILPPSSMKSTSGPIHPDAAKVDPRVAKQYRKEHPGTSIPDALNHLRQ</sequence>